<reference evidence="1" key="1">
    <citation type="submission" date="2020-05" db="EMBL/GenBank/DDBJ databases">
        <authorList>
            <person name="Chiriac C."/>
            <person name="Salcher M."/>
            <person name="Ghai R."/>
            <person name="Kavagutti S V."/>
        </authorList>
    </citation>
    <scope>NUCLEOTIDE SEQUENCE</scope>
</reference>
<name>A0A6J7CSP5_9ZZZZ</name>
<organism evidence="1">
    <name type="scientific">freshwater metagenome</name>
    <dbReference type="NCBI Taxonomy" id="449393"/>
    <lineage>
        <taxon>unclassified sequences</taxon>
        <taxon>metagenomes</taxon>
        <taxon>ecological metagenomes</taxon>
    </lineage>
</organism>
<dbReference type="AlphaFoldDB" id="A0A6J7CSP5"/>
<proteinExistence type="predicted"/>
<protein>
    <submittedName>
        <fullName evidence="1">Unannotated protein</fullName>
    </submittedName>
</protein>
<gene>
    <name evidence="1" type="ORF">UFOPK3376_00247</name>
</gene>
<accession>A0A6J7CSP5</accession>
<sequence>MPAWMVHPLGIRSATNAPMRSSISFGSMGGTSNSG</sequence>
<evidence type="ECO:0000313" key="1">
    <source>
        <dbReference type="EMBL" id="CAB4860800.1"/>
    </source>
</evidence>
<dbReference type="EMBL" id="CAFBLP010000004">
    <property type="protein sequence ID" value="CAB4860800.1"/>
    <property type="molecule type" value="Genomic_DNA"/>
</dbReference>